<sequence length="286" mass="32221">MKNELQFVIGKGNDCDFMSIQEAIMHCSNIERPVTFIILGGDYYENILLYQSNRKLFGIGTVRIIGNKYARQLDEFGCEIGTFQTATLFINGENIWIENIEIINNSGPGEIVGQAVALYSEGNKVSFKNCSIKGYQDTVCLGPLPDVQKDGTPFSTPEIKNNFQNNITTFIHCSIEGTVDYIFGGGEAKFEECELKSLKRPNNLPGYITAASTAIGKNGFLFSRCYLTADKDVTNVFLGRPWRPYANVTFSQCRIGAHIHSDKWDDWGEKENRETVTFREIENYYA</sequence>
<keyword evidence="3 5" id="KW-0063">Aspartyl esterase</keyword>
<comment type="catalytic activity">
    <reaction evidence="5">
        <text>[(1-&gt;4)-alpha-D-galacturonosyl methyl ester](n) + n H2O = [(1-&gt;4)-alpha-D-galacturonosyl](n) + n methanol + n H(+)</text>
        <dbReference type="Rhea" id="RHEA:22380"/>
        <dbReference type="Rhea" id="RHEA-COMP:14570"/>
        <dbReference type="Rhea" id="RHEA-COMP:14573"/>
        <dbReference type="ChEBI" id="CHEBI:15377"/>
        <dbReference type="ChEBI" id="CHEBI:15378"/>
        <dbReference type="ChEBI" id="CHEBI:17790"/>
        <dbReference type="ChEBI" id="CHEBI:140522"/>
        <dbReference type="ChEBI" id="CHEBI:140523"/>
        <dbReference type="EC" id="3.1.1.11"/>
    </reaction>
</comment>
<reference evidence="7 8" key="1">
    <citation type="submission" date="2015-05" db="EMBL/GenBank/DDBJ databases">
        <title>Whole genome sequence and identification of bacterial endophytes from Costus igneus.</title>
        <authorList>
            <person name="Lee Y.P."/>
            <person name="Gan H.M."/>
            <person name="Eng W."/>
            <person name="Wheatley M.S."/>
            <person name="Caraballo A."/>
            <person name="Polter S."/>
            <person name="Savka M.A."/>
            <person name="Hudson A.O."/>
        </authorList>
    </citation>
    <scope>NUCLEOTIDE SEQUENCE [LARGE SCALE GENOMIC DNA]</scope>
    <source>
        <strain evidence="7 8">RIT379</strain>
    </source>
</reference>
<dbReference type="Gene3D" id="2.160.20.10">
    <property type="entry name" value="Single-stranded right-handed beta-helix, Pectin lyase-like"/>
    <property type="match status" value="1"/>
</dbReference>
<dbReference type="InterPro" id="IPR012334">
    <property type="entry name" value="Pectin_lyas_fold"/>
</dbReference>
<evidence type="ECO:0000313" key="7">
    <source>
        <dbReference type="EMBL" id="KLV27719.1"/>
    </source>
</evidence>
<evidence type="ECO:0000256" key="3">
    <source>
        <dbReference type="ARBA" id="ARBA00023085"/>
    </source>
</evidence>
<evidence type="ECO:0000259" key="6">
    <source>
        <dbReference type="Pfam" id="PF01095"/>
    </source>
</evidence>
<dbReference type="AlphaFoldDB" id="A0A0J1IP07"/>
<dbReference type="Pfam" id="PF01095">
    <property type="entry name" value="Pectinesterase"/>
    <property type="match status" value="2"/>
</dbReference>
<dbReference type="InterPro" id="IPR000070">
    <property type="entry name" value="Pectinesterase_cat"/>
</dbReference>
<evidence type="ECO:0000313" key="8">
    <source>
        <dbReference type="Proteomes" id="UP000036045"/>
    </source>
</evidence>
<gene>
    <name evidence="7" type="ORF">ABW02_05275</name>
</gene>
<organism evidence="7 8">
    <name type="scientific">Niallia circulans</name>
    <name type="common">Bacillus circulans</name>
    <dbReference type="NCBI Taxonomy" id="1397"/>
    <lineage>
        <taxon>Bacteria</taxon>
        <taxon>Bacillati</taxon>
        <taxon>Bacillota</taxon>
        <taxon>Bacilli</taxon>
        <taxon>Bacillales</taxon>
        <taxon>Bacillaceae</taxon>
        <taxon>Niallia</taxon>
    </lineage>
</organism>
<dbReference type="GO" id="GO:0042545">
    <property type="term" value="P:cell wall modification"/>
    <property type="evidence" value="ECO:0007669"/>
    <property type="project" value="UniProtKB-UniRule"/>
</dbReference>
<keyword evidence="2 5" id="KW-0378">Hydrolase</keyword>
<keyword evidence="8" id="KW-1185">Reference proteome</keyword>
<dbReference type="OrthoDB" id="9804686at2"/>
<dbReference type="GO" id="GO:0045490">
    <property type="term" value="P:pectin catabolic process"/>
    <property type="evidence" value="ECO:0007669"/>
    <property type="project" value="UniProtKB-UniRule"/>
</dbReference>
<feature type="domain" description="Pectinesterase catalytic" evidence="6">
    <location>
        <begin position="8"/>
        <end position="139"/>
    </location>
</feature>
<dbReference type="GO" id="GO:0030599">
    <property type="term" value="F:pectinesterase activity"/>
    <property type="evidence" value="ECO:0007669"/>
    <property type="project" value="UniProtKB-UniRule"/>
</dbReference>
<name>A0A0J1IP07_NIACI</name>
<feature type="active site" evidence="4">
    <location>
        <position position="180"/>
    </location>
</feature>
<dbReference type="SUPFAM" id="SSF51126">
    <property type="entry name" value="Pectin lyase-like"/>
    <property type="match status" value="1"/>
</dbReference>
<dbReference type="InterPro" id="IPR033131">
    <property type="entry name" value="Pectinesterase_Asp_AS"/>
</dbReference>
<evidence type="ECO:0000256" key="4">
    <source>
        <dbReference type="PROSITE-ProRule" id="PRU10040"/>
    </source>
</evidence>
<dbReference type="EMBL" id="LDPH01000003">
    <property type="protein sequence ID" value="KLV27719.1"/>
    <property type="molecule type" value="Genomic_DNA"/>
</dbReference>
<accession>A0A0J1IP07</accession>
<evidence type="ECO:0000256" key="1">
    <source>
        <dbReference type="ARBA" id="ARBA00008891"/>
    </source>
</evidence>
<dbReference type="PATRIC" id="fig|1397.4.peg.3160"/>
<feature type="domain" description="Pectinesterase catalytic" evidence="6">
    <location>
        <begin position="170"/>
        <end position="284"/>
    </location>
</feature>
<evidence type="ECO:0000256" key="5">
    <source>
        <dbReference type="RuleBase" id="RU000589"/>
    </source>
</evidence>
<dbReference type="PROSITE" id="PS00503">
    <property type="entry name" value="PECTINESTERASE_2"/>
    <property type="match status" value="1"/>
</dbReference>
<protein>
    <recommendedName>
        <fullName evidence="5">Pectinesterase</fullName>
        <ecNumber evidence="5">3.1.1.11</ecNumber>
    </recommendedName>
</protein>
<comment type="pathway">
    <text evidence="5">Glycan metabolism; pectin degradation; 2-dehydro-3-deoxy-D-gluconate from pectin: step 1/5.</text>
</comment>
<dbReference type="EC" id="3.1.1.11" evidence="5"/>
<proteinExistence type="inferred from homology"/>
<dbReference type="Proteomes" id="UP000036045">
    <property type="component" value="Unassembled WGS sequence"/>
</dbReference>
<dbReference type="PANTHER" id="PTHR31321">
    <property type="entry name" value="ACYL-COA THIOESTER HYDROLASE YBHC-RELATED"/>
    <property type="match status" value="1"/>
</dbReference>
<dbReference type="InterPro" id="IPR011050">
    <property type="entry name" value="Pectin_lyase_fold/virulence"/>
</dbReference>
<evidence type="ECO:0000256" key="2">
    <source>
        <dbReference type="ARBA" id="ARBA00022801"/>
    </source>
</evidence>
<dbReference type="UniPathway" id="UPA00545">
    <property type="reaction ID" value="UER00823"/>
</dbReference>
<dbReference type="GO" id="GO:0009279">
    <property type="term" value="C:cell outer membrane"/>
    <property type="evidence" value="ECO:0007669"/>
    <property type="project" value="TreeGrafter"/>
</dbReference>
<dbReference type="PANTHER" id="PTHR31321:SF57">
    <property type="entry name" value="PECTINESTERASE 53-RELATED"/>
    <property type="match status" value="1"/>
</dbReference>
<comment type="caution">
    <text evidence="7">The sequence shown here is derived from an EMBL/GenBank/DDBJ whole genome shotgun (WGS) entry which is preliminary data.</text>
</comment>
<comment type="similarity">
    <text evidence="1">Belongs to the pectinesterase family.</text>
</comment>